<dbReference type="Pfam" id="PF00197">
    <property type="entry name" value="Kunitz_legume"/>
    <property type="match status" value="1"/>
</dbReference>
<gene>
    <name evidence="2" type="ORF">CARUB_v10020902mg</name>
</gene>
<protein>
    <submittedName>
        <fullName evidence="2">Uncharacterized protein</fullName>
    </submittedName>
</protein>
<dbReference type="EMBL" id="KB870806">
    <property type="protein sequence ID" value="EOA35681.1"/>
    <property type="molecule type" value="Genomic_DNA"/>
</dbReference>
<evidence type="ECO:0000256" key="1">
    <source>
        <dbReference type="SAM" id="SignalP"/>
    </source>
</evidence>
<dbReference type="STRING" id="81985.R0GIX1"/>
<dbReference type="AlphaFoldDB" id="R0GIX1"/>
<dbReference type="PANTHER" id="PTHR33107">
    <property type="entry name" value="KUNITZ TRYPSIN INHIBITOR 2"/>
    <property type="match status" value="1"/>
</dbReference>
<reference evidence="3" key="1">
    <citation type="journal article" date="2013" name="Nat. Genet.">
        <title>The Capsella rubella genome and the genomic consequences of rapid mating system evolution.</title>
        <authorList>
            <person name="Slotte T."/>
            <person name="Hazzouri K.M."/>
            <person name="Agren J.A."/>
            <person name="Koenig D."/>
            <person name="Maumus F."/>
            <person name="Guo Y.L."/>
            <person name="Steige K."/>
            <person name="Platts A.E."/>
            <person name="Escobar J.S."/>
            <person name="Newman L.K."/>
            <person name="Wang W."/>
            <person name="Mandakova T."/>
            <person name="Vello E."/>
            <person name="Smith L.M."/>
            <person name="Henz S.R."/>
            <person name="Steffen J."/>
            <person name="Takuno S."/>
            <person name="Brandvain Y."/>
            <person name="Coop G."/>
            <person name="Andolfatto P."/>
            <person name="Hu T.T."/>
            <person name="Blanchette M."/>
            <person name="Clark R.M."/>
            <person name="Quesneville H."/>
            <person name="Nordborg M."/>
            <person name="Gaut B.S."/>
            <person name="Lysak M.A."/>
            <person name="Jenkins J."/>
            <person name="Grimwood J."/>
            <person name="Chapman J."/>
            <person name="Prochnik S."/>
            <person name="Shu S."/>
            <person name="Rokhsar D."/>
            <person name="Schmutz J."/>
            <person name="Weigel D."/>
            <person name="Wright S.I."/>
        </authorList>
    </citation>
    <scope>NUCLEOTIDE SEQUENCE [LARGE SCALE GENOMIC DNA]</scope>
    <source>
        <strain evidence="3">cv. Monte Gargano</strain>
    </source>
</reference>
<dbReference type="OrthoDB" id="1918435at2759"/>
<dbReference type="InterPro" id="IPR002160">
    <property type="entry name" value="Prot_inh_Kunz-lg"/>
</dbReference>
<sequence length="227" mass="24471">MKKPSVVSFLITLLLAAAVCIQGSEPVKDTAGNSLQPGKQYFIQPVQTGRYEGGGLVPSGIATFPTFCPLGITETRRRFEPGLPVSFASPLGVVEFVTTSSIVNIEFHSDDWPVCKEYSKLWKVDDSSSVPNMQAITIGGTQLAQNSQFKIEKAGTEANTYKFTSVTGAGTVGFTPQGFLQAPQIVLTNDNAKTLVVKFKKVDDATTASTSTSRIDKLAALRMFPFY</sequence>
<dbReference type="PRINTS" id="PR00291">
    <property type="entry name" value="KUNITZINHBTR"/>
</dbReference>
<keyword evidence="1" id="KW-0732">Signal</keyword>
<evidence type="ECO:0000313" key="3">
    <source>
        <dbReference type="Proteomes" id="UP000029121"/>
    </source>
</evidence>
<dbReference type="KEGG" id="crb:17894337"/>
<dbReference type="GO" id="GO:0004866">
    <property type="term" value="F:endopeptidase inhibitor activity"/>
    <property type="evidence" value="ECO:0007669"/>
    <property type="project" value="InterPro"/>
</dbReference>
<evidence type="ECO:0000313" key="2">
    <source>
        <dbReference type="EMBL" id="EOA35681.1"/>
    </source>
</evidence>
<feature type="chain" id="PRO_5004351362" evidence="1">
    <location>
        <begin position="24"/>
        <end position="227"/>
    </location>
</feature>
<accession>R0GIX1</accession>
<dbReference type="InterPro" id="IPR011065">
    <property type="entry name" value="Kunitz_inhibitor_STI-like_sf"/>
</dbReference>
<dbReference type="MEROPS" id="I03.028"/>
<organism evidence="2 3">
    <name type="scientific">Capsella rubella</name>
    <dbReference type="NCBI Taxonomy" id="81985"/>
    <lineage>
        <taxon>Eukaryota</taxon>
        <taxon>Viridiplantae</taxon>
        <taxon>Streptophyta</taxon>
        <taxon>Embryophyta</taxon>
        <taxon>Tracheophyta</taxon>
        <taxon>Spermatophyta</taxon>
        <taxon>Magnoliopsida</taxon>
        <taxon>eudicotyledons</taxon>
        <taxon>Gunneridae</taxon>
        <taxon>Pentapetalae</taxon>
        <taxon>rosids</taxon>
        <taxon>malvids</taxon>
        <taxon>Brassicales</taxon>
        <taxon>Brassicaceae</taxon>
        <taxon>Camelineae</taxon>
        <taxon>Capsella</taxon>
    </lineage>
</organism>
<proteinExistence type="predicted"/>
<dbReference type="Gene3D" id="2.80.10.50">
    <property type="match status" value="1"/>
</dbReference>
<feature type="signal peptide" evidence="1">
    <location>
        <begin position="1"/>
        <end position="23"/>
    </location>
</feature>
<dbReference type="CDD" id="cd23360">
    <property type="entry name" value="beta-trefoil_STI_WSCP_II"/>
    <property type="match status" value="1"/>
</dbReference>
<dbReference type="PANTHER" id="PTHR33107:SF89">
    <property type="entry name" value="KUNITZ TRYPSIN INHIBITOR 2"/>
    <property type="match status" value="1"/>
</dbReference>
<name>R0GIX1_9BRAS</name>
<dbReference type="SUPFAM" id="SSF50386">
    <property type="entry name" value="STI-like"/>
    <property type="match status" value="1"/>
</dbReference>
<keyword evidence="3" id="KW-1185">Reference proteome</keyword>
<dbReference type="SMART" id="SM00452">
    <property type="entry name" value="STI"/>
    <property type="match status" value="1"/>
</dbReference>
<dbReference type="Proteomes" id="UP000029121">
    <property type="component" value="Unassembled WGS sequence"/>
</dbReference>